<name>D2R1S7_PIRSD</name>
<dbReference type="EMBL" id="CP001848">
    <property type="protein sequence ID" value="ADB16796.1"/>
    <property type="molecule type" value="Genomic_DNA"/>
</dbReference>
<keyword evidence="1" id="KW-0732">Signal</keyword>
<feature type="chain" id="PRO_5003036160" evidence="1">
    <location>
        <begin position="25"/>
        <end position="463"/>
    </location>
</feature>
<accession>D2R1S7</accession>
<reference evidence="2 3" key="1">
    <citation type="journal article" date="2009" name="Stand. Genomic Sci.">
        <title>Complete genome sequence of Pirellula staleyi type strain (ATCC 27377).</title>
        <authorList>
            <person name="Clum A."/>
            <person name="Tindall B.J."/>
            <person name="Sikorski J."/>
            <person name="Ivanova N."/>
            <person name="Mavrommatis K."/>
            <person name="Lucas S."/>
            <person name="Glavina del Rio T."/>
            <person name="Nolan M."/>
            <person name="Chen F."/>
            <person name="Tice H."/>
            <person name="Pitluck S."/>
            <person name="Cheng J.F."/>
            <person name="Chertkov O."/>
            <person name="Brettin T."/>
            <person name="Han C."/>
            <person name="Detter J.C."/>
            <person name="Kuske C."/>
            <person name="Bruce D."/>
            <person name="Goodwin L."/>
            <person name="Ovchinikova G."/>
            <person name="Pati A."/>
            <person name="Mikhailova N."/>
            <person name="Chen A."/>
            <person name="Palaniappan K."/>
            <person name="Land M."/>
            <person name="Hauser L."/>
            <person name="Chang Y.J."/>
            <person name="Jeffries C.D."/>
            <person name="Chain P."/>
            <person name="Rohde M."/>
            <person name="Goker M."/>
            <person name="Bristow J."/>
            <person name="Eisen J.A."/>
            <person name="Markowitz V."/>
            <person name="Hugenholtz P."/>
            <person name="Kyrpides N.C."/>
            <person name="Klenk H.P."/>
            <person name="Lapidus A."/>
        </authorList>
    </citation>
    <scope>NUCLEOTIDE SEQUENCE [LARGE SCALE GENOMIC DNA]</scope>
    <source>
        <strain evidence="3">ATCC 27377 / DSM 6068 / ICPB 4128</strain>
    </source>
</reference>
<evidence type="ECO:0000313" key="3">
    <source>
        <dbReference type="Proteomes" id="UP000001887"/>
    </source>
</evidence>
<dbReference type="OrthoDB" id="292710at2"/>
<feature type="signal peptide" evidence="1">
    <location>
        <begin position="1"/>
        <end position="24"/>
    </location>
</feature>
<gene>
    <name evidence="2" type="ordered locus">Psta_2122</name>
</gene>
<evidence type="ECO:0000256" key="1">
    <source>
        <dbReference type="SAM" id="SignalP"/>
    </source>
</evidence>
<dbReference type="TCDB" id="9.B.163.1.2">
    <property type="family name" value="the putative beta barrel porin-7 (bbp7) family"/>
</dbReference>
<organism evidence="2 3">
    <name type="scientific">Pirellula staleyi (strain ATCC 27377 / DSM 6068 / ICPB 4128)</name>
    <name type="common">Pirella staleyi</name>
    <dbReference type="NCBI Taxonomy" id="530564"/>
    <lineage>
        <taxon>Bacteria</taxon>
        <taxon>Pseudomonadati</taxon>
        <taxon>Planctomycetota</taxon>
        <taxon>Planctomycetia</taxon>
        <taxon>Pirellulales</taxon>
        <taxon>Pirellulaceae</taxon>
        <taxon>Pirellula</taxon>
    </lineage>
</organism>
<evidence type="ECO:0000313" key="2">
    <source>
        <dbReference type="EMBL" id="ADB16796.1"/>
    </source>
</evidence>
<keyword evidence="3" id="KW-1185">Reference proteome</keyword>
<sequence precursor="true">MKSFYARGLFVALGLALSSSFVSAQEFGTPSLLPIPSATANYPVTRVAANENFYQPEGVATPEASVVSPSDQQPMQAPMVSPDYHQAMQQEWGDSGIGCTDGVGGCESGMCGPGGCCKNFVYAYGGALWMTREYSSGFVASLNDTTFSPELCTCDSPLQWSGGFETRLGYGFNCGHNALEVTYWGLYPGDNNSFAYDPAGGAGLMSNIDFSSLDYDNGTTDQNVMDWYSGAAAHRLYTENEIHNVEVNFLGQSYGGGMFGCGVCGTGLNGSAGCNSCGPRFGSNWLMGLRIFTFNDKLSFATDADDTLFDHDDTELTYYNNVNNTLVGFQLGGGISYRLFDCFTIYGNGKGGVYGNHIYAEQCVEGSNGYATINNGVNSGLDYTVKGSKDTVAFIAQLDAGARWQFSQHFAFNFGYRVMGVSGVGITSQQIPADFQNLEAAGYINSDSSLLLHGGYAGFEFCF</sequence>
<dbReference type="eggNOG" id="COG3266">
    <property type="taxonomic scope" value="Bacteria"/>
</dbReference>
<dbReference type="AlphaFoldDB" id="D2R1S7"/>
<dbReference type="KEGG" id="psl:Psta_2122"/>
<proteinExistence type="predicted"/>
<dbReference type="HOGENOM" id="CLU_590323_0_0_0"/>
<protein>
    <submittedName>
        <fullName evidence="2">Uncharacterized protein</fullName>
    </submittedName>
</protein>
<dbReference type="Proteomes" id="UP000001887">
    <property type="component" value="Chromosome"/>
</dbReference>